<gene>
    <name evidence="1" type="ORF">TRAPUB_4567</name>
</gene>
<organism evidence="1 2">
    <name type="scientific">Trametes pubescens</name>
    <name type="common">White-rot fungus</name>
    <dbReference type="NCBI Taxonomy" id="154538"/>
    <lineage>
        <taxon>Eukaryota</taxon>
        <taxon>Fungi</taxon>
        <taxon>Dikarya</taxon>
        <taxon>Basidiomycota</taxon>
        <taxon>Agaricomycotina</taxon>
        <taxon>Agaricomycetes</taxon>
        <taxon>Polyporales</taxon>
        <taxon>Polyporaceae</taxon>
        <taxon>Trametes</taxon>
    </lineage>
</organism>
<dbReference type="Proteomes" id="UP000184267">
    <property type="component" value="Unassembled WGS sequence"/>
</dbReference>
<dbReference type="AlphaFoldDB" id="A0A1M2VB72"/>
<proteinExistence type="predicted"/>
<evidence type="ECO:0000313" key="2">
    <source>
        <dbReference type="Proteomes" id="UP000184267"/>
    </source>
</evidence>
<sequence length="83" mass="9605">MLREDLEGHADLRRIHTFQTSSAAWIEVPTFVSPWENPVPTGWSRYNLRKKGPCQRFIRREGRGRPPMSGGACAHMLETLFHE</sequence>
<comment type="caution">
    <text evidence="1">The sequence shown here is derived from an EMBL/GenBank/DDBJ whole genome shotgun (WGS) entry which is preliminary data.</text>
</comment>
<evidence type="ECO:0000313" key="1">
    <source>
        <dbReference type="EMBL" id="OJT04773.1"/>
    </source>
</evidence>
<reference evidence="1 2" key="1">
    <citation type="submission" date="2016-10" db="EMBL/GenBank/DDBJ databases">
        <title>Genome sequence of the basidiomycete white-rot fungus Trametes pubescens.</title>
        <authorList>
            <person name="Makela M.R."/>
            <person name="Granchi Z."/>
            <person name="Peng M."/>
            <person name="De Vries R.P."/>
            <person name="Grigoriev I."/>
            <person name="Riley R."/>
            <person name="Hilden K."/>
        </authorList>
    </citation>
    <scope>NUCLEOTIDE SEQUENCE [LARGE SCALE GENOMIC DNA]</scope>
    <source>
        <strain evidence="1 2">FBCC735</strain>
    </source>
</reference>
<dbReference type="EMBL" id="MNAD01001519">
    <property type="protein sequence ID" value="OJT04773.1"/>
    <property type="molecule type" value="Genomic_DNA"/>
</dbReference>
<name>A0A1M2VB72_TRAPU</name>
<accession>A0A1M2VB72</accession>
<keyword evidence="2" id="KW-1185">Reference proteome</keyword>
<protein>
    <submittedName>
        <fullName evidence="1">Uncharacterized protein</fullName>
    </submittedName>
</protein>